<reference evidence="2" key="1">
    <citation type="submission" date="2017-02" db="EMBL/GenBank/DDBJ databases">
        <authorList>
            <person name="Varghese N."/>
            <person name="Submissions S."/>
        </authorList>
    </citation>
    <scope>NUCLEOTIDE SEQUENCE [LARGE SCALE GENOMIC DNA]</scope>
    <source>
        <strain evidence="2">DSM 22720</strain>
    </source>
</reference>
<dbReference type="AlphaFoldDB" id="A0A1T4VZJ8"/>
<evidence type="ECO:0000313" key="2">
    <source>
        <dbReference type="Proteomes" id="UP000190162"/>
    </source>
</evidence>
<protein>
    <submittedName>
        <fullName evidence="1">Uncharacterized protein</fullName>
    </submittedName>
</protein>
<gene>
    <name evidence="1" type="ORF">SAMN02745132_04559</name>
</gene>
<organism evidence="1 2">
    <name type="scientific">Enterovibrio nigricans DSM 22720</name>
    <dbReference type="NCBI Taxonomy" id="1121868"/>
    <lineage>
        <taxon>Bacteria</taxon>
        <taxon>Pseudomonadati</taxon>
        <taxon>Pseudomonadota</taxon>
        <taxon>Gammaproteobacteria</taxon>
        <taxon>Vibrionales</taxon>
        <taxon>Vibrionaceae</taxon>
        <taxon>Enterovibrio</taxon>
    </lineage>
</organism>
<dbReference type="RefSeq" id="WP_078754583.1">
    <property type="nucleotide sequence ID" value="NZ_FUXU01000126.1"/>
</dbReference>
<keyword evidence="2" id="KW-1185">Reference proteome</keyword>
<accession>A0A1T4VZJ8</accession>
<dbReference type="Proteomes" id="UP000190162">
    <property type="component" value="Unassembled WGS sequence"/>
</dbReference>
<dbReference type="EMBL" id="FUXU01000126">
    <property type="protein sequence ID" value="SKA70245.1"/>
    <property type="molecule type" value="Genomic_DNA"/>
</dbReference>
<sequence>MPHNALRTTFNDLLQGFAFDGEARAHSLDTMPAAVTYRHCADMAELSQIAKAFAKVAYRLGDADAALHFLEAGELITREECLPEPLFLTEKCA</sequence>
<evidence type="ECO:0000313" key="1">
    <source>
        <dbReference type="EMBL" id="SKA70245.1"/>
    </source>
</evidence>
<proteinExistence type="predicted"/>
<name>A0A1T4VZJ8_9GAMM</name>